<gene>
    <name evidence="3" type="primary">E24B</name>
</gene>
<evidence type="ECO:0000313" key="3">
    <source>
        <dbReference type="EMBL" id="ALN42251.1"/>
    </source>
</evidence>
<dbReference type="InterPro" id="IPR013162">
    <property type="entry name" value="CD80_C2-set"/>
</dbReference>
<reference evidence="3" key="2">
    <citation type="submission" date="2015-09" db="EMBL/GenBank/DDBJ databases">
        <title>Complete genome of sequence of elephant endotheliotropic herpesvirus 4 (EEHV4): comparison of the gene coding content and other unusual features fo the GC-rich and AT-rich branch probosciviruses.</title>
        <authorList>
            <person name="Ling P.D."/>
            <person name="Long S.Y."/>
            <person name="Feury A."/>
            <person name="Peng R.-S."/>
            <person name="Heaggans S.Y."/>
            <person name="Qin X."/>
            <person name="Worley K.C."/>
            <person name="Duggan S."/>
            <person name="Hayward G.S."/>
        </authorList>
    </citation>
    <scope>NUCLEOTIDE SEQUENCE</scope>
    <source>
        <strain evidence="3">North American NAP22</strain>
    </source>
</reference>
<proteinExistence type="predicted"/>
<evidence type="ECO:0000259" key="2">
    <source>
        <dbReference type="Pfam" id="PF08205"/>
    </source>
</evidence>
<organism evidence="3">
    <name type="scientific">Elephant endotheliotropic herpesvirus 4</name>
    <dbReference type="NCBI Taxonomy" id="548914"/>
    <lineage>
        <taxon>Viruses</taxon>
        <taxon>Duplodnaviria</taxon>
        <taxon>Heunggongvirae</taxon>
        <taxon>Peploviricota</taxon>
        <taxon>Herviviricetes</taxon>
        <taxon>Herpesvirales</taxon>
        <taxon>Orthoherpesviridae</taxon>
        <taxon>Betaherpesvirinae</taxon>
        <taxon>Proboscivirus</taxon>
    </lineage>
</organism>
<name>A0A0S2CCG6_9BETA</name>
<dbReference type="InterPro" id="IPR013783">
    <property type="entry name" value="Ig-like_fold"/>
</dbReference>
<dbReference type="SUPFAM" id="SSF48726">
    <property type="entry name" value="Immunoglobulin"/>
    <property type="match status" value="1"/>
</dbReference>
<feature type="domain" description="CD80-like immunoglobulin C2-set" evidence="2">
    <location>
        <begin position="27"/>
        <end position="99"/>
    </location>
</feature>
<evidence type="ECO:0000256" key="1">
    <source>
        <dbReference type="ARBA" id="ARBA00023157"/>
    </source>
</evidence>
<dbReference type="Pfam" id="PF08205">
    <property type="entry name" value="C2-set_2"/>
    <property type="match status" value="1"/>
</dbReference>
<protein>
    <submittedName>
        <fullName evidence="3">Membrane glycoprotein vOX2-B</fullName>
    </submittedName>
</protein>
<keyword evidence="1" id="KW-1015">Disulfide bond</keyword>
<accession>A0A0S2CCG6</accession>
<sequence length="133" mass="14508">MDVKRLLLLTLVTLCYAVPPTVDLRYQSNRDSGVNVTCSAKARPAPVVQLFLSGVNVTANVTTRTEVNQSKENLTEVTLTLRLDSINGKNIECKVVHGNATYTRSLLHAWTWEGILGQDGTTSTSIENVYAVG</sequence>
<dbReference type="Gene3D" id="2.60.40.10">
    <property type="entry name" value="Immunoglobulins"/>
    <property type="match status" value="1"/>
</dbReference>
<dbReference type="InterPro" id="IPR036179">
    <property type="entry name" value="Ig-like_dom_sf"/>
</dbReference>
<reference evidence="3" key="1">
    <citation type="journal article" date="2014" name="J. Virol.">
        <title>Comparative genome analysis of four elephant endotheliotropic herpesviruses, EEHV3, EEHV4, EEHV5, and EEHV6, from cases of hemorrhagic disease or viremia.</title>
        <authorList>
            <person name="Zong JC"/>
            <person name="Latimer EM"/>
            <person name="Long SY"/>
            <person name="Richman LK"/>
            <person name="Heaggans SY"/>
            <person name="Hayward GS."/>
        </authorList>
    </citation>
    <scope>NUCLEOTIDE SEQUENCE</scope>
    <source>
        <strain evidence="3">North American NAP22</strain>
    </source>
</reference>
<dbReference type="EMBL" id="KT832486">
    <property type="protein sequence ID" value="ALN42251.1"/>
    <property type="molecule type" value="Genomic_DNA"/>
</dbReference>
<reference evidence="3" key="3">
    <citation type="submission" date="2015-09" db="EMBL/GenBank/DDBJ databases">
        <title>Detection of multiple elephant endotheliotropic herpesviruses.</title>
        <authorList>
            <person name="Long S.Y."/>
            <person name="Heaggans S.Y."/>
            <person name="Hayward G.S."/>
        </authorList>
    </citation>
    <scope>NUCLEOTIDE SEQUENCE</scope>
    <source>
        <strain evidence="3">North American NAP22</strain>
    </source>
</reference>